<keyword evidence="4" id="KW-1185">Reference proteome</keyword>
<sequence length="142" mass="15449">MAAMQGKAEAEHLPIVQREDAWESALQSSGQGDAAAEDWDPELGAWSAESRQEARDKLAALQENLNKAMDELKAKMAAREAMTAEEAAAADKKQLAEWEAHPEHKQTRDAAMKASAELQAVVEGLVAKRKQRLAAKEADVQS</sequence>
<reference evidence="3" key="1">
    <citation type="submission" date="2023-10" db="EMBL/GenBank/DDBJ databases">
        <authorList>
            <person name="Chen Y."/>
            <person name="Shah S."/>
            <person name="Dougan E. K."/>
            <person name="Thang M."/>
            <person name="Chan C."/>
        </authorList>
    </citation>
    <scope>NUCLEOTIDE SEQUENCE [LARGE SCALE GENOMIC DNA]</scope>
</reference>
<name>A0ABN9X1E1_9DINO</name>
<protein>
    <submittedName>
        <fullName evidence="3">Uncharacterized protein</fullName>
    </submittedName>
</protein>
<evidence type="ECO:0000256" key="1">
    <source>
        <dbReference type="SAM" id="Coils"/>
    </source>
</evidence>
<evidence type="ECO:0000256" key="2">
    <source>
        <dbReference type="SAM" id="MobiDB-lite"/>
    </source>
</evidence>
<organism evidence="3 4">
    <name type="scientific">Prorocentrum cordatum</name>
    <dbReference type="NCBI Taxonomy" id="2364126"/>
    <lineage>
        <taxon>Eukaryota</taxon>
        <taxon>Sar</taxon>
        <taxon>Alveolata</taxon>
        <taxon>Dinophyceae</taxon>
        <taxon>Prorocentrales</taxon>
        <taxon>Prorocentraceae</taxon>
        <taxon>Prorocentrum</taxon>
    </lineage>
</organism>
<comment type="caution">
    <text evidence="3">The sequence shown here is derived from an EMBL/GenBank/DDBJ whole genome shotgun (WGS) entry which is preliminary data.</text>
</comment>
<feature type="region of interest" description="Disordered" evidence="2">
    <location>
        <begin position="1"/>
        <end position="51"/>
    </location>
</feature>
<dbReference type="EMBL" id="CAUYUJ010019477">
    <property type="protein sequence ID" value="CAK0891432.1"/>
    <property type="molecule type" value="Genomic_DNA"/>
</dbReference>
<feature type="compositionally biased region" description="Basic and acidic residues" evidence="2">
    <location>
        <begin position="8"/>
        <end position="21"/>
    </location>
</feature>
<dbReference type="Proteomes" id="UP001189429">
    <property type="component" value="Unassembled WGS sequence"/>
</dbReference>
<keyword evidence="1" id="KW-0175">Coiled coil</keyword>
<evidence type="ECO:0000313" key="4">
    <source>
        <dbReference type="Proteomes" id="UP001189429"/>
    </source>
</evidence>
<gene>
    <name evidence="3" type="ORF">PCOR1329_LOCUS71400</name>
</gene>
<accession>A0ABN9X1E1</accession>
<proteinExistence type="predicted"/>
<evidence type="ECO:0000313" key="3">
    <source>
        <dbReference type="EMBL" id="CAK0891432.1"/>
    </source>
</evidence>
<feature type="coiled-coil region" evidence="1">
    <location>
        <begin position="51"/>
        <end position="85"/>
    </location>
</feature>